<comment type="caution">
    <text evidence="3">The sequence shown here is derived from an EMBL/GenBank/DDBJ whole genome shotgun (WGS) entry which is preliminary data.</text>
</comment>
<evidence type="ECO:0000256" key="1">
    <source>
        <dbReference type="ARBA" id="ARBA00037964"/>
    </source>
</evidence>
<gene>
    <name evidence="3" type="ORF">BZA70DRAFT_294785</name>
</gene>
<dbReference type="SUPFAM" id="SSF53448">
    <property type="entry name" value="Nucleotide-diphospho-sugar transferases"/>
    <property type="match status" value="1"/>
</dbReference>
<evidence type="ECO:0000313" key="3">
    <source>
        <dbReference type="EMBL" id="KAK7205696.1"/>
    </source>
</evidence>
<dbReference type="Proteomes" id="UP001498771">
    <property type="component" value="Unassembled WGS sequence"/>
</dbReference>
<dbReference type="GeneID" id="90039980"/>
<dbReference type="Pfam" id="PF03452">
    <property type="entry name" value="Anp1"/>
    <property type="match status" value="1"/>
</dbReference>
<keyword evidence="2" id="KW-0472">Membrane</keyword>
<organism evidence="3 4">
    <name type="scientific">Myxozyma melibiosi</name>
    <dbReference type="NCBI Taxonomy" id="54550"/>
    <lineage>
        <taxon>Eukaryota</taxon>
        <taxon>Fungi</taxon>
        <taxon>Dikarya</taxon>
        <taxon>Ascomycota</taxon>
        <taxon>Saccharomycotina</taxon>
        <taxon>Lipomycetes</taxon>
        <taxon>Lipomycetales</taxon>
        <taxon>Lipomycetaceae</taxon>
        <taxon>Myxozyma</taxon>
    </lineage>
</organism>
<accession>A0ABR1F791</accession>
<keyword evidence="2" id="KW-1133">Transmembrane helix</keyword>
<dbReference type="PANTHER" id="PTHR43083:SF6">
    <property type="entry name" value="MANNAN POLYMERASE COMPLEXES SUBUNIT MNN9"/>
    <property type="match status" value="1"/>
</dbReference>
<comment type="similarity">
    <text evidence="1">Belongs to the ANP1/MMN9/VAN1 family.</text>
</comment>
<dbReference type="InterPro" id="IPR052086">
    <property type="entry name" value="Mannan_Polymerase_Subunit"/>
</dbReference>
<keyword evidence="2" id="KW-0812">Transmembrane</keyword>
<dbReference type="Gene3D" id="3.90.550.10">
    <property type="entry name" value="Spore Coat Polysaccharide Biosynthesis Protein SpsA, Chain A"/>
    <property type="match status" value="1"/>
</dbReference>
<reference evidence="3 4" key="1">
    <citation type="submission" date="2024-03" db="EMBL/GenBank/DDBJ databases">
        <title>Genome-scale model development and genomic sequencing of the oleaginous clade Lipomyces.</title>
        <authorList>
            <consortium name="Lawrence Berkeley National Laboratory"/>
            <person name="Czajka J.J."/>
            <person name="Han Y."/>
            <person name="Kim J."/>
            <person name="Mondo S.J."/>
            <person name="Hofstad B.A."/>
            <person name="Robles A."/>
            <person name="Haridas S."/>
            <person name="Riley R."/>
            <person name="LaButti K."/>
            <person name="Pangilinan J."/>
            <person name="Andreopoulos W."/>
            <person name="Lipzen A."/>
            <person name="Yan J."/>
            <person name="Wang M."/>
            <person name="Ng V."/>
            <person name="Grigoriev I.V."/>
            <person name="Spatafora J.W."/>
            <person name="Magnuson J.K."/>
            <person name="Baker S.E."/>
            <person name="Pomraning K.R."/>
        </authorList>
    </citation>
    <scope>NUCLEOTIDE SEQUENCE [LARGE SCALE GENOMIC DNA]</scope>
    <source>
        <strain evidence="3 4">Phaff 52-87</strain>
    </source>
</reference>
<keyword evidence="4" id="KW-1185">Reference proteome</keyword>
<dbReference type="InterPro" id="IPR029044">
    <property type="entry name" value="Nucleotide-diphossugar_trans"/>
</dbReference>
<feature type="transmembrane region" description="Helical" evidence="2">
    <location>
        <begin position="9"/>
        <end position="27"/>
    </location>
</feature>
<evidence type="ECO:0000256" key="2">
    <source>
        <dbReference type="SAM" id="Phobius"/>
    </source>
</evidence>
<dbReference type="EMBL" id="JBBJBU010000004">
    <property type="protein sequence ID" value="KAK7205696.1"/>
    <property type="molecule type" value="Genomic_DNA"/>
</dbReference>
<sequence length="343" mass="38898">MARRRSRPLSIIALSGIAILCIIYFLSSSHSSSKARVRPPPAPGGAKSIVHHQMDGLTSSYRPLAHKERVLILTPITRFYDEYWNNLVNLNYPHDLIELGFILPRGREANQAIQRLDEAVNALQTGPKKNRFSKVTILRQDFDSPFSQSEKDRHALSSQKDRRAAMARARNSLFSTTITPTTSWILWLDADIVETPATLIQDLTAHNKPIVVANCYQRYVDHGESKIRPYDFNTWQDSEAAQKMGQMMGEDDVIFEGYSEMSTQRKQLAHMYAPGKDVNEEVAVDGVGATALMVKAEVHRDGAMFPSFPFYHLLETEGFARMAKRLGYQAYGLPNYLVYHYNE</sequence>
<dbReference type="RefSeq" id="XP_064768729.1">
    <property type="nucleotide sequence ID" value="XM_064914468.1"/>
</dbReference>
<evidence type="ECO:0000313" key="4">
    <source>
        <dbReference type="Proteomes" id="UP001498771"/>
    </source>
</evidence>
<protein>
    <submittedName>
        <fullName evidence="3">Anp1-domain-containing protein</fullName>
    </submittedName>
</protein>
<dbReference type="PANTHER" id="PTHR43083">
    <property type="entry name" value="MANNAN POLYMERASE II"/>
    <property type="match status" value="1"/>
</dbReference>
<proteinExistence type="inferred from homology"/>
<name>A0ABR1F791_9ASCO</name>